<evidence type="ECO:0000259" key="5">
    <source>
        <dbReference type="Pfam" id="PF04453"/>
    </source>
</evidence>
<evidence type="ECO:0000256" key="2">
    <source>
        <dbReference type="ARBA" id="ARBA00023136"/>
    </source>
</evidence>
<evidence type="ECO:0000256" key="3">
    <source>
        <dbReference type="ARBA" id="ARBA00023237"/>
    </source>
</evidence>
<organism evidence="6">
    <name type="scientific">hydrothermal vent metagenome</name>
    <dbReference type="NCBI Taxonomy" id="652676"/>
    <lineage>
        <taxon>unclassified sequences</taxon>
        <taxon>metagenomes</taxon>
        <taxon>ecological metagenomes</taxon>
    </lineage>
</organism>
<dbReference type="InterPro" id="IPR007543">
    <property type="entry name" value="LptD_C"/>
</dbReference>
<dbReference type="InterPro" id="IPR050218">
    <property type="entry name" value="LptD"/>
</dbReference>
<evidence type="ECO:0000313" key="6">
    <source>
        <dbReference type="EMBL" id="VAX14629.1"/>
    </source>
</evidence>
<dbReference type="InterPro" id="IPR020889">
    <property type="entry name" value="LipoPS_assembly_LptD"/>
</dbReference>
<dbReference type="Pfam" id="PF04453">
    <property type="entry name" value="LptD"/>
    <property type="match status" value="1"/>
</dbReference>
<evidence type="ECO:0000259" key="4">
    <source>
        <dbReference type="Pfam" id="PF03968"/>
    </source>
</evidence>
<feature type="domain" description="Organic solvent tolerance-like N-terminal" evidence="4">
    <location>
        <begin position="58"/>
        <end position="139"/>
    </location>
</feature>
<dbReference type="Pfam" id="PF03968">
    <property type="entry name" value="LptD_N"/>
    <property type="match status" value="1"/>
</dbReference>
<dbReference type="Gene3D" id="2.60.450.10">
    <property type="entry name" value="Lipopolysaccharide (LPS) transport protein A like domain"/>
    <property type="match status" value="1"/>
</dbReference>
<evidence type="ECO:0000256" key="1">
    <source>
        <dbReference type="ARBA" id="ARBA00022729"/>
    </source>
</evidence>
<dbReference type="GO" id="GO:0009279">
    <property type="term" value="C:cell outer membrane"/>
    <property type="evidence" value="ECO:0007669"/>
    <property type="project" value="InterPro"/>
</dbReference>
<dbReference type="EMBL" id="UOFZ01000185">
    <property type="protein sequence ID" value="VAX14629.1"/>
    <property type="molecule type" value="Genomic_DNA"/>
</dbReference>
<accession>A0A3B1B8Q0</accession>
<protein>
    <submittedName>
        <fullName evidence="6">LPS-assembly protein LptD @ Organic solvent tolerance protein</fullName>
    </submittedName>
</protein>
<sequence length="719" mass="82497">MHQRLFLSSLCLFIGLPSLLYAQTKSGGLAAIMPDKESLCGKPAPWPRIPFFAEQATHIQADKMEMPSRDLTIFTGRVILNQANTQVETDRARYFRKKNEIEAQGNVHLTNPGLQLKGSDARYNMSRQNGIINHARYLTIDGKRGHADSIKLLGPARMALDTATYTSCKKEDPDWLLTASSLHLDTKSRQGYATNSVVSFKGVPFFYFPYMRFPIGDARLTGLLFPDIGSSQRNGTQVILPFYWNIAPHRDATITPWYMSRRGTLLQNEFRYLNPGNSGQLALDYLNNDKLYGSSRSRIKWQHRSTAVRGWATEIDYNQVSDNDYFLDFGTNLNKANLTQLQQKAALSYNALNWSIRAQAQAYQTLSGSGAYERLPQLTFRSRLPQRENKWHPGVNAEFVKFARKDNGVLGTRLNIKPYISLPLRNEAMFLTPKLSWQFTAYDLLNPAQGQPAKTSRNLPIFSLNSGIFFERNLGLGGHAMTQTLEPQLFYVYSPYRQQDNLPLFDTGQVVFNINDPFRENRFTGADRVEDANRLTAMLTTRFFDESSGTEKLMARIGQMYYFSARRVALSGNAVDTTRRTPVIAELMSRPFDNLYIVADTQWDPQTKTYTRGNLRIDYKPTHYLDFRINYRYQKNSLATNEGMLRWRITPNWYIGARRLYDARNQRQQESEYSLRYDSCCWAFKLSSRQRFIRVGEPEEKAVYFELVLKGLAGFGSGF</sequence>
<dbReference type="GO" id="GO:0043165">
    <property type="term" value="P:Gram-negative-bacterium-type cell outer membrane assembly"/>
    <property type="evidence" value="ECO:0007669"/>
    <property type="project" value="InterPro"/>
</dbReference>
<dbReference type="PANTHER" id="PTHR30189">
    <property type="entry name" value="LPS-ASSEMBLY PROTEIN"/>
    <property type="match status" value="1"/>
</dbReference>
<keyword evidence="2" id="KW-0472">Membrane</keyword>
<gene>
    <name evidence="6" type="ORF">MNBD_GAMMA24-979</name>
</gene>
<keyword evidence="3" id="KW-0998">Cell outer membrane</keyword>
<dbReference type="GO" id="GO:0015920">
    <property type="term" value="P:lipopolysaccharide transport"/>
    <property type="evidence" value="ECO:0007669"/>
    <property type="project" value="InterPro"/>
</dbReference>
<reference evidence="6" key="1">
    <citation type="submission" date="2018-06" db="EMBL/GenBank/DDBJ databases">
        <authorList>
            <person name="Zhirakovskaya E."/>
        </authorList>
    </citation>
    <scope>NUCLEOTIDE SEQUENCE</scope>
</reference>
<keyword evidence="1" id="KW-0732">Signal</keyword>
<dbReference type="AlphaFoldDB" id="A0A3B1B8Q0"/>
<dbReference type="InterPro" id="IPR005653">
    <property type="entry name" value="OstA-like_N"/>
</dbReference>
<dbReference type="GO" id="GO:1990351">
    <property type="term" value="C:transporter complex"/>
    <property type="evidence" value="ECO:0007669"/>
    <property type="project" value="TreeGrafter"/>
</dbReference>
<dbReference type="PANTHER" id="PTHR30189:SF1">
    <property type="entry name" value="LPS-ASSEMBLY PROTEIN LPTD"/>
    <property type="match status" value="1"/>
</dbReference>
<name>A0A3B1B8Q0_9ZZZZ</name>
<feature type="domain" description="LptD C-terminal" evidence="5">
    <location>
        <begin position="295"/>
        <end position="641"/>
    </location>
</feature>
<proteinExistence type="inferred from homology"/>
<dbReference type="HAMAP" id="MF_01411">
    <property type="entry name" value="LPS_assembly_LptD"/>
    <property type="match status" value="1"/>
</dbReference>